<accession>A0A4Z2J325</accession>
<proteinExistence type="predicted"/>
<sequence length="69" mass="7015">MGPPAVSHGRDIELSFQLASFRPSSTPGSSSRCCGNASSAPPPRCTGSLVLAFNGVHAGGSFSCEKTDM</sequence>
<evidence type="ECO:0000313" key="2">
    <source>
        <dbReference type="Proteomes" id="UP000314294"/>
    </source>
</evidence>
<gene>
    <name evidence="1" type="ORF">EYF80_005763</name>
</gene>
<organism evidence="1 2">
    <name type="scientific">Liparis tanakae</name>
    <name type="common">Tanaka's snailfish</name>
    <dbReference type="NCBI Taxonomy" id="230148"/>
    <lineage>
        <taxon>Eukaryota</taxon>
        <taxon>Metazoa</taxon>
        <taxon>Chordata</taxon>
        <taxon>Craniata</taxon>
        <taxon>Vertebrata</taxon>
        <taxon>Euteleostomi</taxon>
        <taxon>Actinopterygii</taxon>
        <taxon>Neopterygii</taxon>
        <taxon>Teleostei</taxon>
        <taxon>Neoteleostei</taxon>
        <taxon>Acanthomorphata</taxon>
        <taxon>Eupercaria</taxon>
        <taxon>Perciformes</taxon>
        <taxon>Cottioidei</taxon>
        <taxon>Cottales</taxon>
        <taxon>Liparidae</taxon>
        <taxon>Liparis</taxon>
    </lineage>
</organism>
<keyword evidence="2" id="KW-1185">Reference proteome</keyword>
<dbReference type="Proteomes" id="UP000314294">
    <property type="component" value="Unassembled WGS sequence"/>
</dbReference>
<dbReference type="EMBL" id="SRLO01000030">
    <property type="protein sequence ID" value="TNN83892.1"/>
    <property type="molecule type" value="Genomic_DNA"/>
</dbReference>
<dbReference type="AlphaFoldDB" id="A0A4Z2J325"/>
<comment type="caution">
    <text evidence="1">The sequence shown here is derived from an EMBL/GenBank/DDBJ whole genome shotgun (WGS) entry which is preliminary data.</text>
</comment>
<evidence type="ECO:0000313" key="1">
    <source>
        <dbReference type="EMBL" id="TNN83892.1"/>
    </source>
</evidence>
<name>A0A4Z2J325_9TELE</name>
<protein>
    <submittedName>
        <fullName evidence="1">Uncharacterized protein</fullName>
    </submittedName>
</protein>
<reference evidence="1 2" key="1">
    <citation type="submission" date="2019-03" db="EMBL/GenBank/DDBJ databases">
        <title>First draft genome of Liparis tanakae, snailfish: a comprehensive survey of snailfish specific genes.</title>
        <authorList>
            <person name="Kim W."/>
            <person name="Song I."/>
            <person name="Jeong J.-H."/>
            <person name="Kim D."/>
            <person name="Kim S."/>
            <person name="Ryu S."/>
            <person name="Song J.Y."/>
            <person name="Lee S.K."/>
        </authorList>
    </citation>
    <scope>NUCLEOTIDE SEQUENCE [LARGE SCALE GENOMIC DNA]</scope>
    <source>
        <tissue evidence="1">Muscle</tissue>
    </source>
</reference>